<accession>A0A6A5QIM6</accession>
<keyword evidence="1" id="KW-0732">Signal</keyword>
<evidence type="ECO:0000256" key="1">
    <source>
        <dbReference type="SAM" id="SignalP"/>
    </source>
</evidence>
<dbReference type="OrthoDB" id="5337308at2759"/>
<proteinExistence type="predicted"/>
<dbReference type="EMBL" id="ML979136">
    <property type="protein sequence ID" value="KAF1915293.1"/>
    <property type="molecule type" value="Genomic_DNA"/>
</dbReference>
<name>A0A6A5QIM6_AMPQU</name>
<organism evidence="2 3">
    <name type="scientific">Ampelomyces quisqualis</name>
    <name type="common">Powdery mildew agent</name>
    <dbReference type="NCBI Taxonomy" id="50730"/>
    <lineage>
        <taxon>Eukaryota</taxon>
        <taxon>Fungi</taxon>
        <taxon>Dikarya</taxon>
        <taxon>Ascomycota</taxon>
        <taxon>Pezizomycotina</taxon>
        <taxon>Dothideomycetes</taxon>
        <taxon>Pleosporomycetidae</taxon>
        <taxon>Pleosporales</taxon>
        <taxon>Pleosporineae</taxon>
        <taxon>Phaeosphaeriaceae</taxon>
        <taxon>Ampelomyces</taxon>
    </lineage>
</organism>
<gene>
    <name evidence="2" type="ORF">BDU57DRAFT_595863</name>
</gene>
<evidence type="ECO:0000313" key="2">
    <source>
        <dbReference type="EMBL" id="KAF1915293.1"/>
    </source>
</evidence>
<dbReference type="AlphaFoldDB" id="A0A6A5QIM6"/>
<sequence length="364" mass="41328">MRIYFLVFAAGLPAFSDARTVIQVSSDLTQNSSNVFNDNLSRLLPFDDDDAAPAGSLPTPQRRWYTEEPIPEPANDDVWTRHVRKGTRLLAEMSYSDATLAKKYSKPDNTMQSPYGDQSLKEWGYTMDDRVSWKYRNFKGLGIAKFLKRMGISDRCREEGGTWDPASITHGDPYGEKWIEEQTYKGPDGKLRRMTGARFHMAVTPEGGIMTQYLESPWVSLQIMHKANAKATELPFMRYSSDIMWAMWEHFVPERYITQIKYFITITIVNPTTLALMRRALDSVGKELTTDGVKFSMDTDEGKALLASPNGAGFAHFLNERKLQVGLKTIDFALVMQCEDEEQSPCLVFEVTKVQTPTPPPEDD</sequence>
<feature type="signal peptide" evidence="1">
    <location>
        <begin position="1"/>
        <end position="18"/>
    </location>
</feature>
<feature type="chain" id="PRO_5025424705" evidence="1">
    <location>
        <begin position="19"/>
        <end position="364"/>
    </location>
</feature>
<reference evidence="2" key="1">
    <citation type="journal article" date="2020" name="Stud. Mycol.">
        <title>101 Dothideomycetes genomes: a test case for predicting lifestyles and emergence of pathogens.</title>
        <authorList>
            <person name="Haridas S."/>
            <person name="Albert R."/>
            <person name="Binder M."/>
            <person name="Bloem J."/>
            <person name="Labutti K."/>
            <person name="Salamov A."/>
            <person name="Andreopoulos B."/>
            <person name="Baker S."/>
            <person name="Barry K."/>
            <person name="Bills G."/>
            <person name="Bluhm B."/>
            <person name="Cannon C."/>
            <person name="Castanera R."/>
            <person name="Culley D."/>
            <person name="Daum C."/>
            <person name="Ezra D."/>
            <person name="Gonzalez J."/>
            <person name="Henrissat B."/>
            <person name="Kuo A."/>
            <person name="Liang C."/>
            <person name="Lipzen A."/>
            <person name="Lutzoni F."/>
            <person name="Magnuson J."/>
            <person name="Mondo S."/>
            <person name="Nolan M."/>
            <person name="Ohm R."/>
            <person name="Pangilinan J."/>
            <person name="Park H.-J."/>
            <person name="Ramirez L."/>
            <person name="Alfaro M."/>
            <person name="Sun H."/>
            <person name="Tritt A."/>
            <person name="Yoshinaga Y."/>
            <person name="Zwiers L.-H."/>
            <person name="Turgeon B."/>
            <person name="Goodwin S."/>
            <person name="Spatafora J."/>
            <person name="Crous P."/>
            <person name="Grigoriev I."/>
        </authorList>
    </citation>
    <scope>NUCLEOTIDE SEQUENCE</scope>
    <source>
        <strain evidence="2">HMLAC05119</strain>
    </source>
</reference>
<dbReference type="Proteomes" id="UP000800096">
    <property type="component" value="Unassembled WGS sequence"/>
</dbReference>
<keyword evidence="3" id="KW-1185">Reference proteome</keyword>
<evidence type="ECO:0000313" key="3">
    <source>
        <dbReference type="Proteomes" id="UP000800096"/>
    </source>
</evidence>
<protein>
    <submittedName>
        <fullName evidence="2">Uncharacterized protein</fullName>
    </submittedName>
</protein>